<accession>A0ABY5LTF6</accession>
<feature type="transmembrane region" description="Helical" evidence="2">
    <location>
        <begin position="55"/>
        <end position="78"/>
    </location>
</feature>
<dbReference type="PANTHER" id="PTHR42861">
    <property type="entry name" value="CALCIUM-TRANSPORTING ATPASE"/>
    <property type="match status" value="1"/>
</dbReference>
<sequence>MNSQLATFWNLSADQIFVQLQSTPQGLSSEEAKQRLSKYGANSLKQKQQSHTLTLLLNQFNSPIILILILAAILSIFLQDAIDAVIILIIVFASGFLGFWQERGAADAVQKLLELVEIKASILRDGKAQDVPVDEVMPGDIVLLSAGNSIPGDCLVLESQTLSVDEAK</sequence>
<comment type="subcellular location">
    <subcellularLocation>
        <location evidence="1">Membrane</location>
        <topology evidence="1">Multi-pass membrane protein</topology>
    </subcellularLocation>
</comment>
<dbReference type="Pfam" id="PF00122">
    <property type="entry name" value="E1-E2_ATPase"/>
    <property type="match status" value="1"/>
</dbReference>
<name>A0ABY5LTF6_9CYAN</name>
<dbReference type="InterPro" id="IPR059000">
    <property type="entry name" value="ATPase_P-type_domA"/>
</dbReference>
<feature type="domain" description="Cation-transporting P-type ATPase N-terminal" evidence="3">
    <location>
        <begin position="7"/>
        <end position="80"/>
    </location>
</feature>
<evidence type="ECO:0000259" key="3">
    <source>
        <dbReference type="SMART" id="SM00831"/>
    </source>
</evidence>
<dbReference type="InterPro" id="IPR004014">
    <property type="entry name" value="ATPase_P-typ_cation-transptr_N"/>
</dbReference>
<feature type="transmembrane region" description="Helical" evidence="2">
    <location>
        <begin position="84"/>
        <end position="100"/>
    </location>
</feature>
<protein>
    <submittedName>
        <fullName evidence="4">Cation-transporting P-type ATPase</fullName>
    </submittedName>
</protein>
<evidence type="ECO:0000313" key="4">
    <source>
        <dbReference type="EMBL" id="UUO14540.1"/>
    </source>
</evidence>
<dbReference type="SUPFAM" id="SSF81665">
    <property type="entry name" value="Calcium ATPase, transmembrane domain M"/>
    <property type="match status" value="1"/>
</dbReference>
<evidence type="ECO:0000313" key="5">
    <source>
        <dbReference type="Proteomes" id="UP001057561"/>
    </source>
</evidence>
<dbReference type="Proteomes" id="UP001057561">
    <property type="component" value="Chromosome"/>
</dbReference>
<dbReference type="InterPro" id="IPR023298">
    <property type="entry name" value="ATPase_P-typ_TM_dom_sf"/>
</dbReference>
<evidence type="ECO:0000256" key="2">
    <source>
        <dbReference type="SAM" id="Phobius"/>
    </source>
</evidence>
<dbReference type="Gene3D" id="2.70.150.10">
    <property type="entry name" value="Calcium-transporting ATPase, cytoplasmic transduction domain A"/>
    <property type="match status" value="1"/>
</dbReference>
<dbReference type="SUPFAM" id="SSF81653">
    <property type="entry name" value="Calcium ATPase, transduction domain A"/>
    <property type="match status" value="1"/>
</dbReference>
<dbReference type="EMBL" id="CP099464">
    <property type="protein sequence ID" value="UUO14540.1"/>
    <property type="molecule type" value="Genomic_DNA"/>
</dbReference>
<dbReference type="SMART" id="SM00831">
    <property type="entry name" value="Cation_ATPase_N"/>
    <property type="match status" value="1"/>
</dbReference>
<gene>
    <name evidence="4" type="ORF">NG743_21295</name>
</gene>
<dbReference type="RefSeq" id="WP_027401908.1">
    <property type="nucleotide sequence ID" value="NZ_CP099464.1"/>
</dbReference>
<dbReference type="Gene3D" id="1.20.1110.10">
    <property type="entry name" value="Calcium-transporting ATPase, transmembrane domain"/>
    <property type="match status" value="1"/>
</dbReference>
<keyword evidence="2" id="KW-0812">Transmembrane</keyword>
<keyword evidence="5" id="KW-1185">Reference proteome</keyword>
<organism evidence="4 5">
    <name type="scientific">Dolichospermum heterosporum TAC447</name>
    <dbReference type="NCBI Taxonomy" id="747523"/>
    <lineage>
        <taxon>Bacteria</taxon>
        <taxon>Bacillati</taxon>
        <taxon>Cyanobacteriota</taxon>
        <taxon>Cyanophyceae</taxon>
        <taxon>Nostocales</taxon>
        <taxon>Aphanizomenonaceae</taxon>
        <taxon>Dolichospermum</taxon>
        <taxon>Dolichospermum heterosporum</taxon>
    </lineage>
</organism>
<evidence type="ECO:0000256" key="1">
    <source>
        <dbReference type="ARBA" id="ARBA00004141"/>
    </source>
</evidence>
<dbReference type="Pfam" id="PF00690">
    <property type="entry name" value="Cation_ATPase_N"/>
    <property type="match status" value="1"/>
</dbReference>
<dbReference type="InterPro" id="IPR008250">
    <property type="entry name" value="ATPase_P-typ_transduc_dom_A_sf"/>
</dbReference>
<reference evidence="4" key="1">
    <citation type="submission" date="2022-06" db="EMBL/GenBank/DDBJ databases">
        <title>Nostosin G and Spiroidesin B from the Cyanobacterium Dolichospermum sp. NIES-1697.</title>
        <authorList>
            <person name="Phan C.-S."/>
            <person name="Mehjabin J.J."/>
            <person name="Anas A.R.J."/>
            <person name="Hayasaka M."/>
            <person name="Onoki R."/>
            <person name="Wang J."/>
            <person name="Umezawa T."/>
            <person name="Washio K."/>
            <person name="Morikawa M."/>
            <person name="Okino T."/>
        </authorList>
    </citation>
    <scope>NUCLEOTIDE SEQUENCE</scope>
    <source>
        <strain evidence="4">NIES-1697</strain>
    </source>
</reference>
<keyword evidence="2" id="KW-1133">Transmembrane helix</keyword>
<keyword evidence="2" id="KW-0472">Membrane</keyword>
<proteinExistence type="predicted"/>